<keyword evidence="2" id="KW-1185">Reference proteome</keyword>
<accession>A0A391NVN7</accession>
<proteinExistence type="predicted"/>
<dbReference type="Proteomes" id="UP000265618">
    <property type="component" value="Unassembled WGS sequence"/>
</dbReference>
<dbReference type="AlphaFoldDB" id="A0A391NVN7"/>
<evidence type="ECO:0000313" key="2">
    <source>
        <dbReference type="Proteomes" id="UP000265618"/>
    </source>
</evidence>
<comment type="caution">
    <text evidence="1">The sequence shown here is derived from an EMBL/GenBank/DDBJ whole genome shotgun (WGS) entry which is preliminary data.</text>
</comment>
<sequence length="25" mass="2573">AEIASIQAEMGQVDRDLSAGGVRAK</sequence>
<gene>
    <name evidence="1" type="ORF">KIPB_016526</name>
</gene>
<name>A0A391NVN7_9EUKA</name>
<feature type="non-terminal residue" evidence="1">
    <location>
        <position position="25"/>
    </location>
</feature>
<organism evidence="1 2">
    <name type="scientific">Kipferlia bialata</name>
    <dbReference type="NCBI Taxonomy" id="797122"/>
    <lineage>
        <taxon>Eukaryota</taxon>
        <taxon>Metamonada</taxon>
        <taxon>Carpediemonas-like organisms</taxon>
        <taxon>Kipferlia</taxon>
    </lineage>
</organism>
<reference evidence="1 2" key="1">
    <citation type="journal article" date="2018" name="PLoS ONE">
        <title>The draft genome of Kipferlia bialata reveals reductive genome evolution in fornicate parasites.</title>
        <authorList>
            <person name="Tanifuji G."/>
            <person name="Takabayashi S."/>
            <person name="Kume K."/>
            <person name="Takagi M."/>
            <person name="Nakayama T."/>
            <person name="Kamikawa R."/>
            <person name="Inagaki Y."/>
            <person name="Hashimoto T."/>
        </authorList>
    </citation>
    <scope>NUCLEOTIDE SEQUENCE [LARGE SCALE GENOMIC DNA]</scope>
    <source>
        <strain evidence="1">NY0173</strain>
    </source>
</reference>
<dbReference type="EMBL" id="BDIP01010163">
    <property type="protein sequence ID" value="GCA65204.1"/>
    <property type="molecule type" value="Genomic_DNA"/>
</dbReference>
<evidence type="ECO:0000313" key="1">
    <source>
        <dbReference type="EMBL" id="GCA65204.1"/>
    </source>
</evidence>
<feature type="non-terminal residue" evidence="1">
    <location>
        <position position="1"/>
    </location>
</feature>
<protein>
    <submittedName>
        <fullName evidence="1">Uncharacterized protein</fullName>
    </submittedName>
</protein>